<dbReference type="GO" id="GO:0005737">
    <property type="term" value="C:cytoplasm"/>
    <property type="evidence" value="ECO:0007669"/>
    <property type="project" value="UniProtKB-SubCell"/>
</dbReference>
<comment type="similarity">
    <text evidence="2">Belongs to the aminoglycoside phosphotransferase family.</text>
</comment>
<evidence type="ECO:0000256" key="4">
    <source>
        <dbReference type="ARBA" id="ARBA00022679"/>
    </source>
</evidence>
<keyword evidence="4" id="KW-0808">Transferase</keyword>
<comment type="catalytic activity">
    <reaction evidence="6">
        <text>(5R)-5-hydroxy-L-lysine + GTP = (5R)-5-phosphooxy-L-lysine + GDP + H(+)</text>
        <dbReference type="Rhea" id="RHEA:19049"/>
        <dbReference type="ChEBI" id="CHEBI:15378"/>
        <dbReference type="ChEBI" id="CHEBI:37565"/>
        <dbReference type="ChEBI" id="CHEBI:57882"/>
        <dbReference type="ChEBI" id="CHEBI:58189"/>
        <dbReference type="ChEBI" id="CHEBI:58357"/>
        <dbReference type="EC" id="2.7.1.81"/>
    </reaction>
</comment>
<feature type="domain" description="Aminoglycoside phosphotransferase" evidence="10">
    <location>
        <begin position="66"/>
        <end position="274"/>
    </location>
</feature>
<dbReference type="STRING" id="121224.E0VQ59"/>
<dbReference type="EMBL" id="AAZO01004335">
    <property type="status" value="NOT_ANNOTATED_CDS"/>
    <property type="molecule type" value="Genomic_DNA"/>
</dbReference>
<dbReference type="EMBL" id="DS235389">
    <property type="protein sequence ID" value="EEB15515.1"/>
    <property type="molecule type" value="Genomic_DNA"/>
</dbReference>
<dbReference type="Gene3D" id="3.90.1200.10">
    <property type="match status" value="1"/>
</dbReference>
<dbReference type="InterPro" id="IPR050249">
    <property type="entry name" value="Pseudomonas-type_ThrB"/>
</dbReference>
<keyword evidence="3" id="KW-0963">Cytoplasm</keyword>
<dbReference type="VEuPathDB" id="VectorBase:PHUM372110"/>
<evidence type="ECO:0000259" key="10">
    <source>
        <dbReference type="Pfam" id="PF01636"/>
    </source>
</evidence>
<dbReference type="RefSeq" id="XP_002428253.1">
    <property type="nucleotide sequence ID" value="XM_002428208.1"/>
</dbReference>
<evidence type="ECO:0000256" key="2">
    <source>
        <dbReference type="ARBA" id="ARBA00006219"/>
    </source>
</evidence>
<evidence type="ECO:0000256" key="7">
    <source>
        <dbReference type="ARBA" id="ARBA00037368"/>
    </source>
</evidence>
<dbReference type="EnsemblMetazoa" id="PHUM372110-RA">
    <property type="protein sequence ID" value="PHUM372110-PA"/>
    <property type="gene ID" value="PHUM372110"/>
</dbReference>
<evidence type="ECO:0000313" key="13">
    <source>
        <dbReference type="Proteomes" id="UP000009046"/>
    </source>
</evidence>
<dbReference type="CTD" id="8233633"/>
<comment type="subcellular location">
    <subcellularLocation>
        <location evidence="1">Cytoplasm</location>
    </subcellularLocation>
</comment>
<dbReference type="SUPFAM" id="SSF56112">
    <property type="entry name" value="Protein kinase-like (PK-like)"/>
    <property type="match status" value="1"/>
</dbReference>
<dbReference type="InterPro" id="IPR011009">
    <property type="entry name" value="Kinase-like_dom_sf"/>
</dbReference>
<dbReference type="PANTHER" id="PTHR21064">
    <property type="entry name" value="AMINOGLYCOSIDE PHOSPHOTRANSFERASE DOMAIN-CONTAINING PROTEIN-RELATED"/>
    <property type="match status" value="1"/>
</dbReference>
<proteinExistence type="inferred from homology"/>
<dbReference type="Proteomes" id="UP000009046">
    <property type="component" value="Unassembled WGS sequence"/>
</dbReference>
<reference evidence="11" key="2">
    <citation type="submission" date="2007-04" db="EMBL/GenBank/DDBJ databases">
        <title>The genome of the human body louse.</title>
        <authorList>
            <consortium name="The Human Body Louse Genome Consortium"/>
            <person name="Kirkness E."/>
            <person name="Walenz B."/>
            <person name="Hass B."/>
            <person name="Bruggner R."/>
            <person name="Strausberg R."/>
        </authorList>
    </citation>
    <scope>NUCLEOTIDE SEQUENCE</scope>
    <source>
        <strain evidence="11">USDA</strain>
    </source>
</reference>
<keyword evidence="5" id="KW-0418">Kinase</keyword>
<sequence length="367" mass="42663">MNESTESKVENTVANVKDEEVKLIIEKFYGLKDGDIKRLLGYDDLNFQYSSPKNNNPYISKIWPHGYVLKIMNSFDSKNVELTEFQNKILLFLKEHNICAPVPVKNLMEKYYIKIKIPLKYKSETCQKEHIVRLLKFQPGILFLNIPKSFDIFYLIGKFTAKLDKVLKNFTLRSNLTFESKWYLQNAPILLKYINLVNNLSHRKIVQNVIEEFISKVLSQQNTFEKGVIHGDINPHNILMSQNEEGKWDVAAILDLGDSHFSNYFFELAITITYMMLECKRHNLDIIVGAGHVLAGFLNIWPDFNINYNTRICQSLVLGLHTFSLHPENTYVLDSQDVGWSVLETLWQTQEEYLAEIWGSVIDSYST</sequence>
<evidence type="ECO:0000256" key="5">
    <source>
        <dbReference type="ARBA" id="ARBA00022777"/>
    </source>
</evidence>
<dbReference type="InterPro" id="IPR002575">
    <property type="entry name" value="Aminoglycoside_PTrfase"/>
</dbReference>
<dbReference type="HOGENOM" id="CLU_042971_1_0_1"/>
<dbReference type="eggNOG" id="ENOG502QT7T">
    <property type="taxonomic scope" value="Eukaryota"/>
</dbReference>
<evidence type="ECO:0000256" key="9">
    <source>
        <dbReference type="ARBA" id="ARBA00040505"/>
    </source>
</evidence>
<dbReference type="FunCoup" id="E0VQ59">
    <property type="interactions" value="150"/>
</dbReference>
<evidence type="ECO:0000256" key="8">
    <source>
        <dbReference type="ARBA" id="ARBA00038873"/>
    </source>
</evidence>
<name>E0VQ59_PEDHC</name>
<dbReference type="Pfam" id="PF01636">
    <property type="entry name" value="APH"/>
    <property type="match status" value="1"/>
</dbReference>
<dbReference type="KEGG" id="phu:Phum_PHUM372110"/>
<protein>
    <recommendedName>
        <fullName evidence="9">Hydroxylysine kinase</fullName>
        <ecNumber evidence="8">2.7.1.81</ecNumber>
    </recommendedName>
</protein>
<evidence type="ECO:0000256" key="3">
    <source>
        <dbReference type="ARBA" id="ARBA00022490"/>
    </source>
</evidence>
<accession>E0VQ59</accession>
<dbReference type="EC" id="2.7.1.81" evidence="8"/>
<dbReference type="GO" id="GO:0047992">
    <property type="term" value="F:hydroxylysine kinase activity"/>
    <property type="evidence" value="ECO:0007669"/>
    <property type="project" value="UniProtKB-EC"/>
</dbReference>
<keyword evidence="13" id="KW-1185">Reference proteome</keyword>
<dbReference type="OMA" id="AAHSCQL"/>
<organism>
    <name type="scientific">Pediculus humanus subsp. corporis</name>
    <name type="common">Body louse</name>
    <dbReference type="NCBI Taxonomy" id="121224"/>
    <lineage>
        <taxon>Eukaryota</taxon>
        <taxon>Metazoa</taxon>
        <taxon>Ecdysozoa</taxon>
        <taxon>Arthropoda</taxon>
        <taxon>Hexapoda</taxon>
        <taxon>Insecta</taxon>
        <taxon>Pterygota</taxon>
        <taxon>Neoptera</taxon>
        <taxon>Paraneoptera</taxon>
        <taxon>Psocodea</taxon>
        <taxon>Troctomorpha</taxon>
        <taxon>Phthiraptera</taxon>
        <taxon>Anoplura</taxon>
        <taxon>Pediculidae</taxon>
        <taxon>Pediculus</taxon>
    </lineage>
</organism>
<dbReference type="InParanoid" id="E0VQ59"/>
<dbReference type="PANTHER" id="PTHR21064:SF1">
    <property type="entry name" value="HYDROXYLYSINE KINASE"/>
    <property type="match status" value="1"/>
</dbReference>
<evidence type="ECO:0000256" key="6">
    <source>
        <dbReference type="ARBA" id="ARBA00036820"/>
    </source>
</evidence>
<evidence type="ECO:0000313" key="11">
    <source>
        <dbReference type="EMBL" id="EEB15515.1"/>
    </source>
</evidence>
<dbReference type="OrthoDB" id="9973935at2759"/>
<gene>
    <name evidence="12" type="primary">8233633</name>
    <name evidence="11" type="ORF">Phum_PHUM372110</name>
</gene>
<comment type="function">
    <text evidence="7">Catalyzes the GTP-dependent phosphorylation of 5-hydroxy-L-lysine.</text>
</comment>
<evidence type="ECO:0000313" key="12">
    <source>
        <dbReference type="EnsemblMetazoa" id="PHUM372110-PA"/>
    </source>
</evidence>
<dbReference type="GeneID" id="8233633"/>
<dbReference type="AlphaFoldDB" id="E0VQ59"/>
<reference evidence="11" key="1">
    <citation type="submission" date="2007-04" db="EMBL/GenBank/DDBJ databases">
        <title>Annotation of Pediculus humanus corporis strain USDA.</title>
        <authorList>
            <person name="Kirkness E."/>
            <person name="Hannick L."/>
            <person name="Hass B."/>
            <person name="Bruggner R."/>
            <person name="Lawson D."/>
            <person name="Bidwell S."/>
            <person name="Joardar V."/>
            <person name="Caler E."/>
            <person name="Walenz B."/>
            <person name="Inman J."/>
            <person name="Schobel S."/>
            <person name="Galinsky K."/>
            <person name="Amedeo P."/>
            <person name="Strausberg R."/>
        </authorList>
    </citation>
    <scope>NUCLEOTIDE SEQUENCE</scope>
    <source>
        <strain evidence="11">USDA</strain>
    </source>
</reference>
<reference evidence="12" key="3">
    <citation type="submission" date="2021-02" db="UniProtKB">
        <authorList>
            <consortium name="EnsemblMetazoa"/>
        </authorList>
    </citation>
    <scope>IDENTIFICATION</scope>
    <source>
        <strain evidence="12">USDA</strain>
    </source>
</reference>
<evidence type="ECO:0000256" key="1">
    <source>
        <dbReference type="ARBA" id="ARBA00004496"/>
    </source>
</evidence>